<evidence type="ECO:0000256" key="1">
    <source>
        <dbReference type="ARBA" id="ARBA00023172"/>
    </source>
</evidence>
<dbReference type="Proteomes" id="UP000542695">
    <property type="component" value="Unassembled WGS sequence"/>
</dbReference>
<dbReference type="AlphaFoldDB" id="A0A7Y7ZD23"/>
<dbReference type="GO" id="GO:0006310">
    <property type="term" value="P:DNA recombination"/>
    <property type="evidence" value="ECO:0007669"/>
    <property type="project" value="UniProtKB-KW"/>
</dbReference>
<dbReference type="EMBL" id="JACARV010000053">
    <property type="protein sequence ID" value="NWC82182.1"/>
    <property type="molecule type" value="Genomic_DNA"/>
</dbReference>
<dbReference type="RefSeq" id="WP_177010738.1">
    <property type="nucleotide sequence ID" value="NZ_JACARV010000053.1"/>
</dbReference>
<dbReference type="Gene3D" id="1.10.443.10">
    <property type="entry name" value="Intergrase catalytic core"/>
    <property type="match status" value="1"/>
</dbReference>
<dbReference type="InterPro" id="IPR048120">
    <property type="entry name" value="Integrase-like"/>
</dbReference>
<name>A0A7Y7ZD23_PSEPU</name>
<evidence type="ECO:0000313" key="3">
    <source>
        <dbReference type="Proteomes" id="UP000542695"/>
    </source>
</evidence>
<dbReference type="GO" id="GO:0003677">
    <property type="term" value="F:DNA binding"/>
    <property type="evidence" value="ECO:0007669"/>
    <property type="project" value="InterPro"/>
</dbReference>
<dbReference type="SUPFAM" id="SSF56349">
    <property type="entry name" value="DNA breaking-rejoining enzymes"/>
    <property type="match status" value="1"/>
</dbReference>
<dbReference type="NCBIfam" id="NF041502">
    <property type="entry name" value="integrase_1"/>
    <property type="match status" value="1"/>
</dbReference>
<accession>A0A7Y7ZD23</accession>
<proteinExistence type="predicted"/>
<dbReference type="InterPro" id="IPR011010">
    <property type="entry name" value="DNA_brk_join_enz"/>
</dbReference>
<sequence>MRKSQNKTSPTKAEELLFPPLPSQIRTKGGFDLDPRQSLWSYQDGLYSILMDFSKLNFTPLFMNSFRLTLIWFVENRAPSTFMGHFRALKNFAMRVQKKNRVPLGEISQITILEFCDTEDFSTRNLFSLLRRWRALGLPGVNEDIIYVLDNKKLRRRELGGAVLTWDQDLGPFTEIEQEGIQGALIDAYGAGLLTEEAHALSWLFIVLGARPIQIAAMKVCDVIRSVADDGTESYLIYVPRAKQQNALIRQELKPRALINQLGCLIFRYAMNVRSEFASVLADPSQVPLFPISANLRSGLDQNLPEWSKFHRTSESISKFLVRALENLSVCSERTGKAINLCAIRFRRTMGTNVAREGHGVHVIAELLDHTRTDTASVYVAATPELAVRIDKATAQHMAPLAQAFKGKLVDHESQAVRGSDSSSRIVDLRIDQAARPMGSCGSYSFCGLNAPLACYTCQCFQPWLDGPHEAVLEFLLEDKKRFSDERIASINDRTVLAVAQVVQLCRERRIQVDE</sequence>
<protein>
    <submittedName>
        <fullName evidence="2">Site-specific integrase</fullName>
    </submittedName>
</protein>
<dbReference type="InterPro" id="IPR013762">
    <property type="entry name" value="Integrase-like_cat_sf"/>
</dbReference>
<comment type="caution">
    <text evidence="2">The sequence shown here is derived from an EMBL/GenBank/DDBJ whole genome shotgun (WGS) entry which is preliminary data.</text>
</comment>
<keyword evidence="1" id="KW-0233">DNA recombination</keyword>
<gene>
    <name evidence="2" type="ORF">HX798_18100</name>
</gene>
<dbReference type="GO" id="GO:0015074">
    <property type="term" value="P:DNA integration"/>
    <property type="evidence" value="ECO:0007669"/>
    <property type="project" value="InterPro"/>
</dbReference>
<reference evidence="2 3" key="1">
    <citation type="submission" date="2020-04" db="EMBL/GenBank/DDBJ databases">
        <title>Molecular characterization of pseudomonads from Agaricus bisporus reveal novel blotch 2 pathogens in Western Europe.</title>
        <authorList>
            <person name="Taparia T."/>
            <person name="Krijger M."/>
            <person name="Haynes E."/>
            <person name="Elpinstone J.G."/>
            <person name="Noble R."/>
            <person name="Van Der Wolf J."/>
        </authorList>
    </citation>
    <scope>NUCLEOTIDE SEQUENCE [LARGE SCALE GENOMIC DNA]</scope>
    <source>
        <strain evidence="2 3">P7765</strain>
    </source>
</reference>
<organism evidence="2 3">
    <name type="scientific">Pseudomonas putida</name>
    <name type="common">Arthrobacter siderocapsulatus</name>
    <dbReference type="NCBI Taxonomy" id="303"/>
    <lineage>
        <taxon>Bacteria</taxon>
        <taxon>Pseudomonadati</taxon>
        <taxon>Pseudomonadota</taxon>
        <taxon>Gammaproteobacteria</taxon>
        <taxon>Pseudomonadales</taxon>
        <taxon>Pseudomonadaceae</taxon>
        <taxon>Pseudomonas</taxon>
    </lineage>
</organism>
<evidence type="ECO:0000313" key="2">
    <source>
        <dbReference type="EMBL" id="NWC82182.1"/>
    </source>
</evidence>